<dbReference type="AlphaFoldDB" id="A0A1X9MEP2"/>
<evidence type="ECO:0000313" key="3">
    <source>
        <dbReference type="Proteomes" id="UP000193006"/>
    </source>
</evidence>
<dbReference type="InterPro" id="IPR025435">
    <property type="entry name" value="YfhD-like"/>
</dbReference>
<feature type="compositionally biased region" description="Basic and acidic residues" evidence="1">
    <location>
        <begin position="28"/>
        <end position="39"/>
    </location>
</feature>
<dbReference type="Proteomes" id="UP000193006">
    <property type="component" value="Chromosome"/>
</dbReference>
<feature type="compositionally biased region" description="Acidic residues" evidence="1">
    <location>
        <begin position="14"/>
        <end position="27"/>
    </location>
</feature>
<organism evidence="2 3">
    <name type="scientific">Halalkalibacter krulwichiae</name>
    <dbReference type="NCBI Taxonomy" id="199441"/>
    <lineage>
        <taxon>Bacteria</taxon>
        <taxon>Bacillati</taxon>
        <taxon>Bacillota</taxon>
        <taxon>Bacilli</taxon>
        <taxon>Bacillales</taxon>
        <taxon>Bacillaceae</taxon>
        <taxon>Halalkalibacter</taxon>
    </lineage>
</organism>
<proteinExistence type="predicted"/>
<evidence type="ECO:0008006" key="4">
    <source>
        <dbReference type="Google" id="ProtNLM"/>
    </source>
</evidence>
<protein>
    <recommendedName>
        <fullName evidence="4">YfhD-like protein</fullName>
    </recommendedName>
</protein>
<name>A0A1X9MEP2_9BACI</name>
<dbReference type="RefSeq" id="WP_084371927.1">
    <property type="nucleotide sequence ID" value="NZ_CP020814.1"/>
</dbReference>
<sequence>MGKKKKIQGKFDDVEYSEELADSEDQEAMARMEAADQRATKGRKKKNK</sequence>
<evidence type="ECO:0000313" key="2">
    <source>
        <dbReference type="EMBL" id="ARK30593.1"/>
    </source>
</evidence>
<dbReference type="KEGG" id="bkw:BkAM31D_12555"/>
<dbReference type="Pfam" id="PF14151">
    <property type="entry name" value="YfhD"/>
    <property type="match status" value="1"/>
</dbReference>
<dbReference type="EMBL" id="CP020814">
    <property type="protein sequence ID" value="ARK30593.1"/>
    <property type="molecule type" value="Genomic_DNA"/>
</dbReference>
<feature type="region of interest" description="Disordered" evidence="1">
    <location>
        <begin position="1"/>
        <end position="48"/>
    </location>
</feature>
<gene>
    <name evidence="2" type="ORF">BkAM31D_12555</name>
</gene>
<evidence type="ECO:0000256" key="1">
    <source>
        <dbReference type="SAM" id="MobiDB-lite"/>
    </source>
</evidence>
<accession>A0A1X9MEP2</accession>
<reference evidence="2 3" key="1">
    <citation type="submission" date="2017-04" db="EMBL/GenBank/DDBJ databases">
        <title>Bacillus krulwichiae AM31D Genome sequencing and assembly.</title>
        <authorList>
            <person name="Krulwich T.A."/>
            <person name="Anastor L."/>
            <person name="Ehrlich R."/>
            <person name="Ehrlich G.D."/>
            <person name="Janto B."/>
        </authorList>
    </citation>
    <scope>NUCLEOTIDE SEQUENCE [LARGE SCALE GENOMIC DNA]</scope>
    <source>
        <strain evidence="2 3">AM31D</strain>
    </source>
</reference>
<keyword evidence="3" id="KW-1185">Reference proteome</keyword>